<organism evidence="2 3">
    <name type="scientific">Pseudobacteriovorax antillogorgiicola</name>
    <dbReference type="NCBI Taxonomy" id="1513793"/>
    <lineage>
        <taxon>Bacteria</taxon>
        <taxon>Pseudomonadati</taxon>
        <taxon>Bdellovibrionota</taxon>
        <taxon>Oligoflexia</taxon>
        <taxon>Oligoflexales</taxon>
        <taxon>Pseudobacteriovoracaceae</taxon>
        <taxon>Pseudobacteriovorax</taxon>
    </lineage>
</organism>
<accession>A0A1Y6CGT7</accession>
<reference evidence="3" key="1">
    <citation type="submission" date="2017-04" db="EMBL/GenBank/DDBJ databases">
        <authorList>
            <person name="Varghese N."/>
            <person name="Submissions S."/>
        </authorList>
    </citation>
    <scope>NUCLEOTIDE SEQUENCE [LARGE SCALE GENOMIC DNA]</scope>
    <source>
        <strain evidence="3">RKEM611</strain>
    </source>
</reference>
<feature type="coiled-coil region" evidence="1">
    <location>
        <begin position="457"/>
        <end position="484"/>
    </location>
</feature>
<keyword evidence="3" id="KW-1185">Reference proteome</keyword>
<gene>
    <name evidence="2" type="ORF">SAMN06296036_11650</name>
</gene>
<protein>
    <submittedName>
        <fullName evidence="2">Uncharacterized protein</fullName>
    </submittedName>
</protein>
<dbReference type="RefSeq" id="WP_132321814.1">
    <property type="nucleotide sequence ID" value="NZ_FWZT01000016.1"/>
</dbReference>
<name>A0A1Y6CGT7_9BACT</name>
<dbReference type="Proteomes" id="UP000192907">
    <property type="component" value="Unassembled WGS sequence"/>
</dbReference>
<sequence>MKKFMWLWITILMWPGLLRADGFDHPSFNEDCDFDLQGCIENSLYTSPTVRDLREPYLKLLNDRKLSFDEAHAMSWLVPNGLVVHVDHKDQYNDYVVGALAWGFQVVINEAAGQVITRIPSKLGQSVAKKALNLFDRILPKASVVWNDVAYATVKRQSRAAFASAVTLFSSDEFVKRTPALRAYIFNSMLENMENQWTKYTAAEKDAYFLSMFIMVEKRFELIEDDITVLGKWQTESTKDDRQAVSDKDLAHYQKTIKGHYEAGLEGGGFTDLAVDIAAVTDHITEPLKEADQRREIIDQQPLSLEAKLAAYQEIYQDVDAKVSFVRTEIAGIAAFIRLFDPELSAKINTSMESVSLLSQGVTAILNGPTAGAVLGGVGTVGAGLQLLQTFTSGQGVNTDQVILESLAAISRQIQNLHLFVEANFQRTQLSFNQVQSKLNAIHSTMLSEFTLVKTSIMDLQRSLDRIKQQIEAQTNLYSQFSRDQLVLDYNVKMRTLRNDFIARKKAVDESTLLEFLDDYRKAVVGAYNSVAWAGSPFGFTDGSQILETDFVAGELLSSGKVESPLDYLVESGRGYYGVDSLSPFEISNPSQWMAANQMLSFIVLQGRLIDIPGIDDRSRDDSLYGQIKDVMEQGLLHGQSYLGFAFDLQRDPNFFEGLLKNYRQAYMGLVYDLAFQMATKLNTRVEEGGLLSVEAYRTFLDSLIAQRFQADSKYFPQDHGTLALALAQNLMISQPLDGDWGKGISLSLPSQDHDLSATPLLRGKSLPPLLWPAYDLDLGVAEQVPDPLPASVLIAAKFGLLSYYQDYRVSSRGSDLVLTHRGILNDPATGEDHILVEIDVEYHCQDRLAVYGGLSLLQVASDRKVVFQYQSDGAILSCVASKRVTRNDLKLSPSLEGVIHERLARRLEPQLAQILQTSQSRELFRKHARLLHYFSIWALPESFRRGDDLILPMLDGAIHPIGDLQAEFETRLLAAMSSLSLDSYRFATPAEGELTKYLQSTLDLIEGSESLGFDSGHPVWAGLLAKLTVNQQATEHIYLKSRRIEDIYPYFNRLLDYGLEADPRILPQVFFQWSFLDYQSLYGSKEPPVCEGGLAIGEETFRDIPAGKLLERCLADGRLSTVRLSCEPGYVPNGSLSDPSCSPSVCGDYKYLDRWNETISGGAKTFQCGPLGEVVYLSTTCRTDQYRYSSDRTLCEPKPCGSYGHGQSWSQAIPYGSLHYSCSFGNVSSSGSCQAGHLYLGGNCNTKRSCSNGTRYGDVWYHKQTEKCVEKTFRHYCNSGGVIESRLDSQRSISCGGGGGRPKPPGHGGGK</sequence>
<evidence type="ECO:0000256" key="1">
    <source>
        <dbReference type="SAM" id="Coils"/>
    </source>
</evidence>
<dbReference type="EMBL" id="FWZT01000016">
    <property type="protein sequence ID" value="SMF52350.1"/>
    <property type="molecule type" value="Genomic_DNA"/>
</dbReference>
<evidence type="ECO:0000313" key="2">
    <source>
        <dbReference type="EMBL" id="SMF52350.1"/>
    </source>
</evidence>
<evidence type="ECO:0000313" key="3">
    <source>
        <dbReference type="Proteomes" id="UP000192907"/>
    </source>
</evidence>
<proteinExistence type="predicted"/>
<dbReference type="STRING" id="1513793.SAMN06296036_11650"/>
<keyword evidence="1" id="KW-0175">Coiled coil</keyword>